<dbReference type="Proteomes" id="UP001249851">
    <property type="component" value="Unassembled WGS sequence"/>
</dbReference>
<dbReference type="AlphaFoldDB" id="A0AAD9VHX6"/>
<protein>
    <submittedName>
        <fullName evidence="5">Insoluble matrix shell protein 1</fullName>
    </submittedName>
</protein>
<feature type="domain" description="ShKT" evidence="4">
    <location>
        <begin position="64"/>
        <end position="97"/>
    </location>
</feature>
<feature type="compositionally biased region" description="Basic and acidic residues" evidence="2">
    <location>
        <begin position="401"/>
        <end position="410"/>
    </location>
</feature>
<proteinExistence type="predicted"/>
<dbReference type="GO" id="GO:0090729">
    <property type="term" value="F:toxin activity"/>
    <property type="evidence" value="ECO:0007669"/>
    <property type="project" value="UniProtKB-KW"/>
</dbReference>
<reference evidence="5" key="2">
    <citation type="journal article" date="2023" name="Science">
        <title>Genomic signatures of disease resistance in endangered staghorn corals.</title>
        <authorList>
            <person name="Vollmer S.V."/>
            <person name="Selwyn J.D."/>
            <person name="Despard B.A."/>
            <person name="Roesel C.L."/>
        </authorList>
    </citation>
    <scope>NUCLEOTIDE SEQUENCE</scope>
    <source>
        <strain evidence="5">K2</strain>
    </source>
</reference>
<dbReference type="InterPro" id="IPR003582">
    <property type="entry name" value="ShKT_dom"/>
</dbReference>
<keyword evidence="3" id="KW-0732">Signal</keyword>
<keyword evidence="6" id="KW-1185">Reference proteome</keyword>
<evidence type="ECO:0000256" key="2">
    <source>
        <dbReference type="SAM" id="MobiDB-lite"/>
    </source>
</evidence>
<evidence type="ECO:0000259" key="4">
    <source>
        <dbReference type="Pfam" id="PF01549"/>
    </source>
</evidence>
<evidence type="ECO:0000313" key="6">
    <source>
        <dbReference type="Proteomes" id="UP001249851"/>
    </source>
</evidence>
<feature type="region of interest" description="Disordered" evidence="2">
    <location>
        <begin position="324"/>
        <end position="347"/>
    </location>
</feature>
<accession>A0AAD9VHX6</accession>
<sequence length="421" mass="45591">MNALYVITFILLCELFTHGVTGSPIPVAQAHQLSKRAAPRLPSTGPRLPPVPVCNSDQVDELPQQCVTFKATGLCNSTSGDVQDFMLENCYVTCGNCRIPTASTGNITVTVVVFSGRPDPQWVITENDRQYNNIRRLLGHALFSGFIYRHQDMPSRLGYKGILLKFTTLEYFVVGPQTRSLQQLILGTMPQKGIRAAVLAEVHSDGVLPDMTPKKMDGIGSLFNSATTRRTNNCYNYANDEITNNFAQPGRGGGAVFGTLTGASIKAAAVLDGLVVLSPQPAPSSPIPLPSTNAGHLTALFVNTGNGPWPGDFHWVRMDSTGRWSHKPGQSHATNLDQNKNPITDPRKANMGNYAFISFLTSNKTVVNIANDTIVSFQNDGLNVPKNGLILFTCHRTNRMNKDNANDKSKSSASAGVCDPD</sequence>
<feature type="compositionally biased region" description="Polar residues" evidence="2">
    <location>
        <begin position="331"/>
        <end position="342"/>
    </location>
</feature>
<feature type="chain" id="PRO_5042060200" evidence="3">
    <location>
        <begin position="23"/>
        <end position="421"/>
    </location>
</feature>
<reference evidence="5" key="1">
    <citation type="journal article" date="2023" name="G3 (Bethesda)">
        <title>Whole genome assembly and annotation of the endangered Caribbean coral Acropora cervicornis.</title>
        <authorList>
            <person name="Selwyn J.D."/>
            <person name="Vollmer S.V."/>
        </authorList>
    </citation>
    <scope>NUCLEOTIDE SEQUENCE</scope>
    <source>
        <strain evidence="5">K2</strain>
    </source>
</reference>
<organism evidence="5 6">
    <name type="scientific">Acropora cervicornis</name>
    <name type="common">Staghorn coral</name>
    <dbReference type="NCBI Taxonomy" id="6130"/>
    <lineage>
        <taxon>Eukaryota</taxon>
        <taxon>Metazoa</taxon>
        <taxon>Cnidaria</taxon>
        <taxon>Anthozoa</taxon>
        <taxon>Hexacorallia</taxon>
        <taxon>Scleractinia</taxon>
        <taxon>Astrocoeniina</taxon>
        <taxon>Acroporidae</taxon>
        <taxon>Acropora</taxon>
    </lineage>
</organism>
<feature type="signal peptide" evidence="3">
    <location>
        <begin position="1"/>
        <end position="22"/>
    </location>
</feature>
<evidence type="ECO:0000313" key="5">
    <source>
        <dbReference type="EMBL" id="KAK2574397.1"/>
    </source>
</evidence>
<comment type="caution">
    <text evidence="5">The sequence shown here is derived from an EMBL/GenBank/DDBJ whole genome shotgun (WGS) entry which is preliminary data.</text>
</comment>
<name>A0AAD9VHX6_ACRCE</name>
<evidence type="ECO:0000256" key="1">
    <source>
        <dbReference type="ARBA" id="ARBA00022656"/>
    </source>
</evidence>
<dbReference type="Pfam" id="PF01549">
    <property type="entry name" value="ShK"/>
    <property type="match status" value="1"/>
</dbReference>
<dbReference type="EMBL" id="JARQWQ010000001">
    <property type="protein sequence ID" value="KAK2574397.1"/>
    <property type="molecule type" value="Genomic_DNA"/>
</dbReference>
<keyword evidence="1" id="KW-0800">Toxin</keyword>
<evidence type="ECO:0000256" key="3">
    <source>
        <dbReference type="SAM" id="SignalP"/>
    </source>
</evidence>
<feature type="region of interest" description="Disordered" evidence="2">
    <location>
        <begin position="401"/>
        <end position="421"/>
    </location>
</feature>
<gene>
    <name evidence="5" type="ORF">P5673_000558</name>
</gene>